<dbReference type="Gene3D" id="3.40.47.10">
    <property type="match status" value="1"/>
</dbReference>
<keyword evidence="2" id="KW-0012">Acyltransferase</keyword>
<dbReference type="GO" id="GO:0030639">
    <property type="term" value="P:polyketide biosynthetic process"/>
    <property type="evidence" value="ECO:0007669"/>
    <property type="project" value="TreeGrafter"/>
</dbReference>
<organism evidence="4 5">
    <name type="scientific">Vigna unguiculata</name>
    <name type="common">Cowpea</name>
    <dbReference type="NCBI Taxonomy" id="3917"/>
    <lineage>
        <taxon>Eukaryota</taxon>
        <taxon>Viridiplantae</taxon>
        <taxon>Streptophyta</taxon>
        <taxon>Embryophyta</taxon>
        <taxon>Tracheophyta</taxon>
        <taxon>Spermatophyta</taxon>
        <taxon>Magnoliopsida</taxon>
        <taxon>eudicotyledons</taxon>
        <taxon>Gunneridae</taxon>
        <taxon>Pentapetalae</taxon>
        <taxon>rosids</taxon>
        <taxon>fabids</taxon>
        <taxon>Fabales</taxon>
        <taxon>Fabaceae</taxon>
        <taxon>Papilionoideae</taxon>
        <taxon>50 kb inversion clade</taxon>
        <taxon>NPAAA clade</taxon>
        <taxon>indigoferoid/millettioid clade</taxon>
        <taxon>Phaseoleae</taxon>
        <taxon>Vigna</taxon>
    </lineage>
</organism>
<dbReference type="GO" id="GO:0016747">
    <property type="term" value="F:acyltransferase activity, transferring groups other than amino-acyl groups"/>
    <property type="evidence" value="ECO:0007669"/>
    <property type="project" value="InterPro"/>
</dbReference>
<dbReference type="PANTHER" id="PTHR11877">
    <property type="entry name" value="HYDROXYMETHYLGLUTARYL-COA SYNTHASE"/>
    <property type="match status" value="1"/>
</dbReference>
<sequence length="70" mass="7496">MLRLAKDLTENNNGARVLIVCSKITALTFCDPSETHLDSLVGQTFSGDGAIVVIVGSDPLPVENHLFELV</sequence>
<evidence type="ECO:0000313" key="4">
    <source>
        <dbReference type="EMBL" id="QCD95726.1"/>
    </source>
</evidence>
<evidence type="ECO:0000259" key="3">
    <source>
        <dbReference type="Pfam" id="PF00195"/>
    </source>
</evidence>
<evidence type="ECO:0000256" key="1">
    <source>
        <dbReference type="ARBA" id="ARBA00022679"/>
    </source>
</evidence>
<dbReference type="InterPro" id="IPR001099">
    <property type="entry name" value="Chalcone/stilbene_synt_N"/>
</dbReference>
<feature type="domain" description="Chalcone/stilbene synthase N-terminal" evidence="3">
    <location>
        <begin position="2"/>
        <end position="59"/>
    </location>
</feature>
<evidence type="ECO:0000313" key="5">
    <source>
        <dbReference type="Proteomes" id="UP000501690"/>
    </source>
</evidence>
<dbReference type="AlphaFoldDB" id="A0A4D6M6D0"/>
<dbReference type="InterPro" id="IPR016039">
    <property type="entry name" value="Thiolase-like"/>
</dbReference>
<name>A0A4D6M6D0_VIGUN</name>
<dbReference type="EMBL" id="CP039350">
    <property type="protein sequence ID" value="QCD95726.1"/>
    <property type="molecule type" value="Genomic_DNA"/>
</dbReference>
<dbReference type="InterPro" id="IPR011141">
    <property type="entry name" value="Polyketide_synthase_type-III"/>
</dbReference>
<evidence type="ECO:0000256" key="2">
    <source>
        <dbReference type="ARBA" id="ARBA00023315"/>
    </source>
</evidence>
<keyword evidence="5" id="KW-1185">Reference proteome</keyword>
<keyword evidence="1" id="KW-0808">Transferase</keyword>
<gene>
    <name evidence="4" type="ORF">DEO72_LG6g421</name>
</gene>
<proteinExistence type="predicted"/>
<accession>A0A4D6M6D0</accession>
<protein>
    <submittedName>
        <fullName evidence="4">Chalcone synthase</fullName>
    </submittedName>
</protein>
<dbReference type="SUPFAM" id="SSF53901">
    <property type="entry name" value="Thiolase-like"/>
    <property type="match status" value="1"/>
</dbReference>
<dbReference type="Pfam" id="PF00195">
    <property type="entry name" value="Chal_sti_synt_N"/>
    <property type="match status" value="1"/>
</dbReference>
<dbReference type="Proteomes" id="UP000501690">
    <property type="component" value="Linkage Group LG6"/>
</dbReference>
<reference evidence="4 5" key="1">
    <citation type="submission" date="2019-04" db="EMBL/GenBank/DDBJ databases">
        <title>An improved genome assembly and genetic linkage map for asparagus bean, Vigna unguiculata ssp. sesquipedialis.</title>
        <authorList>
            <person name="Xia Q."/>
            <person name="Zhang R."/>
            <person name="Dong Y."/>
        </authorList>
    </citation>
    <scope>NUCLEOTIDE SEQUENCE [LARGE SCALE GENOMIC DNA]</scope>
    <source>
        <tissue evidence="4">Leaf</tissue>
    </source>
</reference>
<dbReference type="PANTHER" id="PTHR11877:SF100">
    <property type="entry name" value="CHALCONE SYNTHASE 3"/>
    <property type="match status" value="1"/>
</dbReference>